<accession>A0A3M7P4U2</accession>
<reference evidence="1 2" key="1">
    <citation type="journal article" date="2018" name="Sci. Rep.">
        <title>Genomic signatures of local adaptation to the degree of environmental predictability in rotifers.</title>
        <authorList>
            <person name="Franch-Gras L."/>
            <person name="Hahn C."/>
            <person name="Garcia-Roger E.M."/>
            <person name="Carmona M.J."/>
            <person name="Serra M."/>
            <person name="Gomez A."/>
        </authorList>
    </citation>
    <scope>NUCLEOTIDE SEQUENCE [LARGE SCALE GENOMIC DNA]</scope>
    <source>
        <strain evidence="1">HYR1</strain>
    </source>
</reference>
<protein>
    <submittedName>
        <fullName evidence="1">Uncharacterized protein</fullName>
    </submittedName>
</protein>
<dbReference type="EMBL" id="REGN01013560">
    <property type="protein sequence ID" value="RMZ93777.1"/>
    <property type="molecule type" value="Genomic_DNA"/>
</dbReference>
<keyword evidence="2" id="KW-1185">Reference proteome</keyword>
<sequence length="81" mass="9190">MHVSVKLRSNFGILRAGLAQFLGFFFTGDSSDSKSNLTRRAASRLGRDEPEEQFEEAEFGFLISYLSPCCRLRISFRPMHG</sequence>
<dbReference type="AlphaFoldDB" id="A0A3M7P4U2"/>
<evidence type="ECO:0000313" key="2">
    <source>
        <dbReference type="Proteomes" id="UP000276133"/>
    </source>
</evidence>
<organism evidence="1 2">
    <name type="scientific">Brachionus plicatilis</name>
    <name type="common">Marine rotifer</name>
    <name type="synonym">Brachionus muelleri</name>
    <dbReference type="NCBI Taxonomy" id="10195"/>
    <lineage>
        <taxon>Eukaryota</taxon>
        <taxon>Metazoa</taxon>
        <taxon>Spiralia</taxon>
        <taxon>Gnathifera</taxon>
        <taxon>Rotifera</taxon>
        <taxon>Eurotatoria</taxon>
        <taxon>Monogononta</taxon>
        <taxon>Pseudotrocha</taxon>
        <taxon>Ploima</taxon>
        <taxon>Brachionidae</taxon>
        <taxon>Brachionus</taxon>
    </lineage>
</organism>
<evidence type="ECO:0000313" key="1">
    <source>
        <dbReference type="EMBL" id="RMZ93777.1"/>
    </source>
</evidence>
<proteinExistence type="predicted"/>
<dbReference type="Proteomes" id="UP000276133">
    <property type="component" value="Unassembled WGS sequence"/>
</dbReference>
<gene>
    <name evidence="1" type="ORF">BpHYR1_044464</name>
</gene>
<comment type="caution">
    <text evidence="1">The sequence shown here is derived from an EMBL/GenBank/DDBJ whole genome shotgun (WGS) entry which is preliminary data.</text>
</comment>
<name>A0A3M7P4U2_BRAPC</name>